<dbReference type="GO" id="GO:0016740">
    <property type="term" value="F:transferase activity"/>
    <property type="evidence" value="ECO:0007669"/>
    <property type="project" value="UniProtKB-KW"/>
</dbReference>
<proteinExistence type="predicted"/>
<reference evidence="2" key="1">
    <citation type="journal article" date="2020" name="Nature">
        <title>Giant virus diversity and host interactions through global metagenomics.</title>
        <authorList>
            <person name="Schulz F."/>
            <person name="Roux S."/>
            <person name="Paez-Espino D."/>
            <person name="Jungbluth S."/>
            <person name="Walsh D.A."/>
            <person name="Denef V.J."/>
            <person name="McMahon K.D."/>
            <person name="Konstantinidis K.T."/>
            <person name="Eloe-Fadrosh E.A."/>
            <person name="Kyrpides N.C."/>
            <person name="Woyke T."/>
        </authorList>
    </citation>
    <scope>NUCLEOTIDE SEQUENCE</scope>
    <source>
        <strain evidence="2">GVMAG-M-3300025626-8</strain>
    </source>
</reference>
<dbReference type="PROSITE" id="PS00101">
    <property type="entry name" value="HEXAPEP_TRANSFERASES"/>
    <property type="match status" value="1"/>
</dbReference>
<dbReference type="InterPro" id="IPR011004">
    <property type="entry name" value="Trimer_LpxA-like_sf"/>
</dbReference>
<evidence type="ECO:0000313" key="2">
    <source>
        <dbReference type="EMBL" id="QHT98026.1"/>
    </source>
</evidence>
<dbReference type="InterPro" id="IPR018357">
    <property type="entry name" value="Hexapep_transf_CS"/>
</dbReference>
<protein>
    <recommendedName>
        <fullName evidence="3">Peptidase S74 domain-containing protein</fullName>
    </recommendedName>
</protein>
<sequence>MTTPALPIIPSALTPANRGNLRLKSMSLRELDDTQSLSLAVDFTLTNQRLQLTSSLDNGTSVNMFSVIGSTSEMTTLSVSTILAQDISTSGKIFVDELSVNGVSSDLSISGHVYAPYISVAVADVGTMNIFAPDTLSVGGNVVFAGGEFRIEGTEGKFEVARQISAGASITGAQNISVGGNANIVGSLSLGSSATIGTFTSIGGSLAVVSDTEVGGNLSVSGSNTTLDTDLSVSGSLAVRQDAVFDQTLSVEGNLTTANRLSVGSAVRLSSILNVMSISTFHDRMSVHGPFDVEGTMSIGEAITAASTLSVQGLSTIGTLSAGVTTLDRLLVRQNLSVAGDLIVEGNTITLNTSQVDIEDPIIEIGLGGESLAGIKIVKDIVAANNQSGFFREKASDDGTTPSFFAVYEDFNDNDTLNVIKNVGDFRAAQLSTSSGAFLGGTLSVGGRVDVINSVYVKENLSLSGFVHAEGDLSIGGNTNIDGSLEMNGALSVGLDVTTGGKLSVQGTADIVGIAQIASELSVTASVTFADDLSVGTNLQVDGKMRLNDTLSAGGFAVVDGSLSVSGPLVLDDFVSVSGHGTVGQSLSVSDVAVMTPSSGSNTFVVNLASTGLIQLTSDNAGDAIHQIEFGEPPIQVTLSQMEKTNIEYNVNVNGTVTAPPITYDNTIEKWVLPLQYRNGTVSPALVPQSFVIEMQRPYVSKDAFKIRNMLTSAYIHDTLDLVPKDIFTPESGHFIPTVSVSGNIVSGSALSVGHDIHCHGNTLFSNATKRVGIRGKLSVNDDVNINQRLIIGGLTNSFLSIGSDIAARQSLSVGGKTVIANEVSVGQDAFFEENVKMKGTLSINSDLGVGSKTVLNNTLSVAGLTVLEDDLSVAFNQVVGVDLSVGARLTTQVLSVNSFFADDQSISNATLGSITNTGHSDLHGKVEMGSTLSVASSVYHGSSLSVGDRTDFAADVFMDGKLSVTAASTLEGATLVNNTLDVSGVTKLNNTLSVTGAAILSSNMSVGGFAELTSELYVRETAIVNKQLSVGRQMTVSRQLSVADTITGGRNLSVGGLVLDRTRTRTRYYLLGQPSNGGLQIKTTSAGQEFFFDLADGRLYSVFSFQEGGEFLVRSPLNVSVNWIEVNPSVQDIDLIETTDLVTNGTHSIDFGAPGSSATAPVIAGLTALSVGHNMTIGKDGVDTFLSVGSSLDVTGRTQIGNILSVSGAVYLASSLSTNGDLDVVTKGRVGESLSVGGIGIIGSTLSIQGNTTISSKLSIQGDLDVTNAVRFASDLSVNSDLDVTANSRLHGSLSVQGLTTIDDDLSVSGHLEVRDELALGSHLSTGGSTTIGSYLSVHSFAGIGGYLEVDGYLSVGDELALVGKAEMNSTLSVNGFTFIGDSLEVESHASVGGNMEVTGNARFGLNDSSTLLTIAGQTSVGGRMTIEDSLSVASIVVSPASGENNFILNQPITNSIGAVKLRIELSYPHVLKLITNSGDVGYPAAVQTGHGSFVTEITNNAGVTDQIGQISGFKLVLSENSNVPQLRYMTEHEVVKVEYELGNGNVTVLHENVSTPGLTGGQRAPTLSVGGRIVLLEDLSVGFDATVSGMLSVNTFMVANTLSVSNAIVTSISTNSLFVATSDLNDISSQQISVQNAFIDFANVKEYLSVGSNALFTQDIVVTGQTLTLENNLSLGGDAQMNLISVANLHVNMLSVSDAYVSELSVHTLFVQQVSTTDPDDSFDFQDDAHFQGDLTIEGKLFVKDIIYTGPGGAFTIENVAGLTVSGNISTASLFLDLTNPPATSSDPGTAGIFTVDTQYLYVCIANNTWRRVTMSAF</sequence>
<dbReference type="Gene3D" id="2.160.10.10">
    <property type="entry name" value="Hexapeptide repeat proteins"/>
    <property type="match status" value="2"/>
</dbReference>
<dbReference type="SUPFAM" id="SSF51161">
    <property type="entry name" value="Trimeric LpxA-like enzymes"/>
    <property type="match status" value="3"/>
</dbReference>
<keyword evidence="1" id="KW-0808">Transferase</keyword>
<dbReference type="EMBL" id="MN740286">
    <property type="protein sequence ID" value="QHT98026.1"/>
    <property type="molecule type" value="Genomic_DNA"/>
</dbReference>
<evidence type="ECO:0008006" key="3">
    <source>
        <dbReference type="Google" id="ProtNLM"/>
    </source>
</evidence>
<evidence type="ECO:0000256" key="1">
    <source>
        <dbReference type="ARBA" id="ARBA00022679"/>
    </source>
</evidence>
<organism evidence="2">
    <name type="scientific">viral metagenome</name>
    <dbReference type="NCBI Taxonomy" id="1070528"/>
    <lineage>
        <taxon>unclassified sequences</taxon>
        <taxon>metagenomes</taxon>
        <taxon>organismal metagenomes</taxon>
    </lineage>
</organism>
<name>A0A6C0IZY6_9ZZZZ</name>
<accession>A0A6C0IZY6</accession>